<proteinExistence type="predicted"/>
<reference evidence="2" key="1">
    <citation type="submission" date="2016-11" db="UniProtKB">
        <authorList>
            <consortium name="WormBaseParasite"/>
        </authorList>
    </citation>
    <scope>IDENTIFICATION</scope>
</reference>
<dbReference type="AlphaFoldDB" id="A0A1I7S990"/>
<evidence type="ECO:0000313" key="2">
    <source>
        <dbReference type="WBParaSite" id="BXY_0958600.1"/>
    </source>
</evidence>
<evidence type="ECO:0000313" key="1">
    <source>
        <dbReference type="Proteomes" id="UP000095284"/>
    </source>
</evidence>
<dbReference type="Proteomes" id="UP000095284">
    <property type="component" value="Unplaced"/>
</dbReference>
<dbReference type="WBParaSite" id="BXY_0958600.1">
    <property type="protein sequence ID" value="BXY_0958600.1"/>
    <property type="gene ID" value="BXY_0958600"/>
</dbReference>
<protein>
    <submittedName>
        <fullName evidence="2">Histone deacetylase</fullName>
    </submittedName>
</protein>
<accession>A0A1I7S990</accession>
<sequence length="86" mass="9662">MIRHLEKHPVEILHSSFSCSSNPSDSQFDLKPEVYKIGRSIEGVRLVKDEICNGVGEVEVLTETDPEHVFSAALYKRVLAYKGDSE</sequence>
<name>A0A1I7S990_BURXY</name>
<organism evidence="1 2">
    <name type="scientific">Bursaphelenchus xylophilus</name>
    <name type="common">Pinewood nematode worm</name>
    <name type="synonym">Aphelenchoides xylophilus</name>
    <dbReference type="NCBI Taxonomy" id="6326"/>
    <lineage>
        <taxon>Eukaryota</taxon>
        <taxon>Metazoa</taxon>
        <taxon>Ecdysozoa</taxon>
        <taxon>Nematoda</taxon>
        <taxon>Chromadorea</taxon>
        <taxon>Rhabditida</taxon>
        <taxon>Tylenchina</taxon>
        <taxon>Tylenchomorpha</taxon>
        <taxon>Aphelenchoidea</taxon>
        <taxon>Aphelenchoididae</taxon>
        <taxon>Bursaphelenchus</taxon>
    </lineage>
</organism>